<comment type="subcellular location">
    <subcellularLocation>
        <location evidence="1">Membrane</location>
        <topology evidence="1">Multi-pass membrane protein</topology>
    </subcellularLocation>
</comment>
<evidence type="ECO:0000256" key="7">
    <source>
        <dbReference type="ARBA" id="ARBA00023136"/>
    </source>
</evidence>
<dbReference type="InterPro" id="IPR004761">
    <property type="entry name" value="Spore_GerAB"/>
</dbReference>
<sequence>MKEKLQPFHIAILVYTTQAGIVVFTLPRQLADYFGTNGWLFLLVCYLLSAGNIGLIALVYKLGGGRPIFEILEQSLPKLILYPVYVSLASVWLMFGCMIGKKYILLFQMISFPTTNPMFFKLAVDVLIYLLLAKGIYTISKAATLFFWMTIWMSLLLLWFFPSFRWERLTPFLLQGGHDQIKGGIELYSAYLGYELSILFFPYIDKRKKAMLAIQLGNTLLTLNYLSLSLICFGFFSWGQLKKLIYPLLDLLAYIQLPFIERLENLLYGFFLFLILITVVMYWWAAEVTVMRIFPRIKKKGLTITLITVSYCISFIPKTLDEVVSWITNLGYVTIGIAFGLPIVLILVLLIQRQGRESRA</sequence>
<feature type="transmembrane region" description="Helical" evidence="8">
    <location>
        <begin position="119"/>
        <end position="139"/>
    </location>
</feature>
<keyword evidence="6 8" id="KW-1133">Transmembrane helix</keyword>
<keyword evidence="3" id="KW-0813">Transport</keyword>
<dbReference type="PANTHER" id="PTHR34975:SF2">
    <property type="entry name" value="SPORE GERMINATION PROTEIN A2"/>
    <property type="match status" value="1"/>
</dbReference>
<keyword evidence="7 8" id="KW-0472">Membrane</keyword>
<evidence type="ECO:0000256" key="2">
    <source>
        <dbReference type="ARBA" id="ARBA00007998"/>
    </source>
</evidence>
<evidence type="ECO:0000256" key="6">
    <source>
        <dbReference type="ARBA" id="ARBA00022989"/>
    </source>
</evidence>
<protein>
    <submittedName>
        <fullName evidence="9">Germination protein GerHB</fullName>
    </submittedName>
</protein>
<accession>A0A917BWT1</accession>
<feature type="transmembrane region" description="Helical" evidence="8">
    <location>
        <begin position="216"/>
        <end position="237"/>
    </location>
</feature>
<feature type="transmembrane region" description="Helical" evidence="8">
    <location>
        <begin position="80"/>
        <end position="99"/>
    </location>
</feature>
<keyword evidence="4" id="KW-0309">Germination</keyword>
<feature type="transmembrane region" description="Helical" evidence="8">
    <location>
        <begin position="266"/>
        <end position="285"/>
    </location>
</feature>
<evidence type="ECO:0000256" key="3">
    <source>
        <dbReference type="ARBA" id="ARBA00022448"/>
    </source>
</evidence>
<evidence type="ECO:0000313" key="9">
    <source>
        <dbReference type="EMBL" id="GGF59684.1"/>
    </source>
</evidence>
<feature type="transmembrane region" description="Helical" evidence="8">
    <location>
        <begin position="329"/>
        <end position="351"/>
    </location>
</feature>
<comment type="similarity">
    <text evidence="2">Belongs to the amino acid-polyamine-organocation (APC) superfamily. Spore germination protein (SGP) (TC 2.A.3.9) family.</text>
</comment>
<evidence type="ECO:0000256" key="1">
    <source>
        <dbReference type="ARBA" id="ARBA00004141"/>
    </source>
</evidence>
<feature type="transmembrane region" description="Helical" evidence="8">
    <location>
        <begin position="145"/>
        <end position="164"/>
    </location>
</feature>
<feature type="transmembrane region" description="Helical" evidence="8">
    <location>
        <begin position="297"/>
        <end position="317"/>
    </location>
</feature>
<proteinExistence type="inferred from homology"/>
<dbReference type="AlphaFoldDB" id="A0A917BWT1"/>
<reference evidence="9" key="1">
    <citation type="journal article" date="2014" name="Int. J. Syst. Evol. Microbiol.">
        <title>Complete genome sequence of Corynebacterium casei LMG S-19264T (=DSM 44701T), isolated from a smear-ripened cheese.</title>
        <authorList>
            <consortium name="US DOE Joint Genome Institute (JGI-PGF)"/>
            <person name="Walter F."/>
            <person name="Albersmeier A."/>
            <person name="Kalinowski J."/>
            <person name="Ruckert C."/>
        </authorList>
    </citation>
    <scope>NUCLEOTIDE SEQUENCE</scope>
    <source>
        <strain evidence="9">CGMCC 1.16134</strain>
    </source>
</reference>
<evidence type="ECO:0000256" key="4">
    <source>
        <dbReference type="ARBA" id="ARBA00022544"/>
    </source>
</evidence>
<dbReference type="RefSeq" id="WP_189021671.1">
    <property type="nucleotide sequence ID" value="NZ_BMKR01000001.1"/>
</dbReference>
<gene>
    <name evidence="9" type="primary">gerHB</name>
    <name evidence="9" type="ORF">GCM10010912_01120</name>
</gene>
<organism evidence="9 10">
    <name type="scientific">Paenibacillus albidus</name>
    <dbReference type="NCBI Taxonomy" id="2041023"/>
    <lineage>
        <taxon>Bacteria</taxon>
        <taxon>Bacillati</taxon>
        <taxon>Bacillota</taxon>
        <taxon>Bacilli</taxon>
        <taxon>Bacillales</taxon>
        <taxon>Paenibacillaceae</taxon>
        <taxon>Paenibacillus</taxon>
    </lineage>
</organism>
<dbReference type="EMBL" id="BMKR01000001">
    <property type="protein sequence ID" value="GGF59684.1"/>
    <property type="molecule type" value="Genomic_DNA"/>
</dbReference>
<feature type="transmembrane region" description="Helical" evidence="8">
    <location>
        <begin position="185"/>
        <end position="204"/>
    </location>
</feature>
<dbReference type="GO" id="GO:0016020">
    <property type="term" value="C:membrane"/>
    <property type="evidence" value="ECO:0007669"/>
    <property type="project" value="UniProtKB-SubCell"/>
</dbReference>
<feature type="transmembrane region" description="Helical" evidence="8">
    <location>
        <begin position="6"/>
        <end position="26"/>
    </location>
</feature>
<comment type="caution">
    <text evidence="9">The sequence shown here is derived from an EMBL/GenBank/DDBJ whole genome shotgun (WGS) entry which is preliminary data.</text>
</comment>
<evidence type="ECO:0000313" key="10">
    <source>
        <dbReference type="Proteomes" id="UP000637643"/>
    </source>
</evidence>
<dbReference type="Pfam" id="PF03845">
    <property type="entry name" value="Spore_permease"/>
    <property type="match status" value="1"/>
</dbReference>
<keyword evidence="10" id="KW-1185">Reference proteome</keyword>
<feature type="transmembrane region" description="Helical" evidence="8">
    <location>
        <begin position="38"/>
        <end position="60"/>
    </location>
</feature>
<reference evidence="9" key="2">
    <citation type="submission" date="2020-09" db="EMBL/GenBank/DDBJ databases">
        <authorList>
            <person name="Sun Q."/>
            <person name="Zhou Y."/>
        </authorList>
    </citation>
    <scope>NUCLEOTIDE SEQUENCE</scope>
    <source>
        <strain evidence="9">CGMCC 1.16134</strain>
    </source>
</reference>
<name>A0A917BWT1_9BACL</name>
<evidence type="ECO:0000256" key="5">
    <source>
        <dbReference type="ARBA" id="ARBA00022692"/>
    </source>
</evidence>
<evidence type="ECO:0000256" key="8">
    <source>
        <dbReference type="SAM" id="Phobius"/>
    </source>
</evidence>
<dbReference type="Proteomes" id="UP000637643">
    <property type="component" value="Unassembled WGS sequence"/>
</dbReference>
<dbReference type="PANTHER" id="PTHR34975">
    <property type="entry name" value="SPORE GERMINATION PROTEIN A2"/>
    <property type="match status" value="1"/>
</dbReference>
<keyword evidence="5 8" id="KW-0812">Transmembrane</keyword>
<dbReference type="GO" id="GO:0009847">
    <property type="term" value="P:spore germination"/>
    <property type="evidence" value="ECO:0007669"/>
    <property type="project" value="InterPro"/>
</dbReference>